<comment type="similarity">
    <text evidence="5">Belongs to the class I-like SAM-binding methyltransferase superfamily. RsmB/NOP family.</text>
</comment>
<accession>G0S752</accession>
<dbReference type="RefSeq" id="XP_006693203.1">
    <property type="nucleotide sequence ID" value="XM_006693140.1"/>
</dbReference>
<dbReference type="FunFam" id="3.30.70.1170:FF:000006">
    <property type="entry name" value="NOL1/NOP2/Sun domain family protein"/>
    <property type="match status" value="1"/>
</dbReference>
<dbReference type="GO" id="GO:0005730">
    <property type="term" value="C:nucleolus"/>
    <property type="evidence" value="ECO:0007669"/>
    <property type="project" value="TreeGrafter"/>
</dbReference>
<evidence type="ECO:0000256" key="4">
    <source>
        <dbReference type="ARBA" id="ARBA00022884"/>
    </source>
</evidence>
<dbReference type="PRINTS" id="PR02008">
    <property type="entry name" value="RCMTFAMILY"/>
</dbReference>
<dbReference type="InterPro" id="IPR001678">
    <property type="entry name" value="MeTrfase_RsmB-F_NOP2_dom"/>
</dbReference>
<dbReference type="EMBL" id="GL988041">
    <property type="protein sequence ID" value="EGS20907.1"/>
    <property type="molecule type" value="Genomic_DNA"/>
</dbReference>
<feature type="domain" description="SAM-dependent MTase RsmB/NOP-type" evidence="7">
    <location>
        <begin position="128"/>
        <end position="531"/>
    </location>
</feature>
<dbReference type="GO" id="GO:0008173">
    <property type="term" value="F:RNA methyltransferase activity"/>
    <property type="evidence" value="ECO:0007669"/>
    <property type="project" value="InterPro"/>
</dbReference>
<gene>
    <name evidence="8" type="ORF">CTHT_0027460</name>
</gene>
<dbReference type="HOGENOM" id="CLU_005316_7_4_1"/>
<dbReference type="OrthoDB" id="435282at2759"/>
<dbReference type="Gene3D" id="3.40.50.150">
    <property type="entry name" value="Vaccinia Virus protein VP39"/>
    <property type="match status" value="1"/>
</dbReference>
<dbReference type="OMA" id="HIDGHIP"/>
<dbReference type="InterPro" id="IPR029063">
    <property type="entry name" value="SAM-dependent_MTases_sf"/>
</dbReference>
<feature type="binding site" evidence="5">
    <location>
        <position position="319"/>
    </location>
    <ligand>
        <name>S-adenosyl-L-methionine</name>
        <dbReference type="ChEBI" id="CHEBI:59789"/>
    </ligand>
</feature>
<keyword evidence="9" id="KW-1185">Reference proteome</keyword>
<dbReference type="InterPro" id="IPR049561">
    <property type="entry name" value="NSUN5_7_fdxn-like"/>
</dbReference>
<keyword evidence="3 5" id="KW-0949">S-adenosyl-L-methionine</keyword>
<dbReference type="Gene3D" id="3.30.70.1170">
    <property type="entry name" value="Sun protein, domain 3"/>
    <property type="match status" value="1"/>
</dbReference>
<feature type="binding site" evidence="5">
    <location>
        <position position="270"/>
    </location>
    <ligand>
        <name>S-adenosyl-L-methionine</name>
        <dbReference type="ChEBI" id="CHEBI:59789"/>
    </ligand>
</feature>
<feature type="region of interest" description="Disordered" evidence="6">
    <location>
        <begin position="577"/>
        <end position="658"/>
    </location>
</feature>
<dbReference type="InterPro" id="IPR023267">
    <property type="entry name" value="RCMT"/>
</dbReference>
<reference evidence="8 9" key="1">
    <citation type="journal article" date="2011" name="Cell">
        <title>Insight into structure and assembly of the nuclear pore complex by utilizing the genome of a eukaryotic thermophile.</title>
        <authorList>
            <person name="Amlacher S."/>
            <person name="Sarges P."/>
            <person name="Flemming D."/>
            <person name="van Noort V."/>
            <person name="Kunze R."/>
            <person name="Devos D.P."/>
            <person name="Arumugam M."/>
            <person name="Bork P."/>
            <person name="Hurt E."/>
        </authorList>
    </citation>
    <scope>NUCLEOTIDE SEQUENCE [LARGE SCALE GENOMIC DNA]</scope>
    <source>
        <strain evidence="9">DSM 1495 / CBS 144.50 / IMI 039719</strain>
    </source>
</reference>
<dbReference type="PANTHER" id="PTHR22807">
    <property type="entry name" value="NOP2 YEAST -RELATED NOL1/NOP2/FMU SUN DOMAIN-CONTAINING"/>
    <property type="match status" value="1"/>
</dbReference>
<dbReference type="STRING" id="759272.G0S752"/>
<evidence type="ECO:0000313" key="9">
    <source>
        <dbReference type="Proteomes" id="UP000008066"/>
    </source>
</evidence>
<evidence type="ECO:0000259" key="7">
    <source>
        <dbReference type="PROSITE" id="PS51686"/>
    </source>
</evidence>
<keyword evidence="1 5" id="KW-0489">Methyltransferase</keyword>
<evidence type="ECO:0000256" key="2">
    <source>
        <dbReference type="ARBA" id="ARBA00022679"/>
    </source>
</evidence>
<feature type="compositionally biased region" description="Acidic residues" evidence="6">
    <location>
        <begin position="636"/>
        <end position="658"/>
    </location>
</feature>
<dbReference type="AlphaFoldDB" id="G0S752"/>
<dbReference type="Pfam" id="PF21153">
    <property type="entry name" value="NSUN5_N"/>
    <property type="match status" value="1"/>
</dbReference>
<feature type="compositionally biased region" description="Polar residues" evidence="6">
    <location>
        <begin position="341"/>
        <end position="350"/>
    </location>
</feature>
<name>G0S752_CHATD</name>
<protein>
    <recommendedName>
        <fullName evidence="7">SAM-dependent MTase RsmB/NOP-type domain-containing protein</fullName>
    </recommendedName>
</protein>
<dbReference type="Pfam" id="PF01189">
    <property type="entry name" value="Methyltr_RsmB-F"/>
    <property type="match status" value="1"/>
</dbReference>
<keyword evidence="2 5" id="KW-0808">Transferase</keyword>
<feature type="compositionally biased region" description="Polar residues" evidence="6">
    <location>
        <begin position="359"/>
        <end position="375"/>
    </location>
</feature>
<dbReference type="GO" id="GO:0070475">
    <property type="term" value="P:rRNA base methylation"/>
    <property type="evidence" value="ECO:0007669"/>
    <property type="project" value="TreeGrafter"/>
</dbReference>
<evidence type="ECO:0000256" key="1">
    <source>
        <dbReference type="ARBA" id="ARBA00022603"/>
    </source>
</evidence>
<dbReference type="GeneID" id="18256784"/>
<dbReference type="GO" id="GO:0003723">
    <property type="term" value="F:RNA binding"/>
    <property type="evidence" value="ECO:0007669"/>
    <property type="project" value="UniProtKB-UniRule"/>
</dbReference>
<dbReference type="eggNOG" id="KOG2360">
    <property type="taxonomic scope" value="Eukaryota"/>
</dbReference>
<evidence type="ECO:0000256" key="6">
    <source>
        <dbReference type="SAM" id="MobiDB-lite"/>
    </source>
</evidence>
<evidence type="ECO:0000313" key="8">
    <source>
        <dbReference type="EMBL" id="EGS20907.1"/>
    </source>
</evidence>
<organism evidence="9">
    <name type="scientific">Chaetomium thermophilum (strain DSM 1495 / CBS 144.50 / IMI 039719)</name>
    <name type="common">Thermochaetoides thermophila</name>
    <dbReference type="NCBI Taxonomy" id="759272"/>
    <lineage>
        <taxon>Eukaryota</taxon>
        <taxon>Fungi</taxon>
        <taxon>Dikarya</taxon>
        <taxon>Ascomycota</taxon>
        <taxon>Pezizomycotina</taxon>
        <taxon>Sordariomycetes</taxon>
        <taxon>Sordariomycetidae</taxon>
        <taxon>Sordariales</taxon>
        <taxon>Chaetomiaceae</taxon>
        <taxon>Thermochaetoides</taxon>
    </lineage>
</organism>
<dbReference type="KEGG" id="cthr:CTHT_0027460"/>
<feature type="region of interest" description="Disordered" evidence="6">
    <location>
        <begin position="329"/>
        <end position="375"/>
    </location>
</feature>
<dbReference type="SUPFAM" id="SSF53335">
    <property type="entry name" value="S-adenosyl-L-methionine-dependent methyltransferases"/>
    <property type="match status" value="1"/>
</dbReference>
<proteinExistence type="inferred from homology"/>
<dbReference type="InterPro" id="IPR048889">
    <property type="entry name" value="NSUN5_RCM1_N"/>
</dbReference>
<dbReference type="PANTHER" id="PTHR22807:SF4">
    <property type="entry name" value="28S RRNA (CYTOSINE-C(5))-METHYLTRANSFERASE"/>
    <property type="match status" value="1"/>
</dbReference>
<dbReference type="Proteomes" id="UP000008066">
    <property type="component" value="Unassembled WGS sequence"/>
</dbReference>
<evidence type="ECO:0000256" key="3">
    <source>
        <dbReference type="ARBA" id="ARBA00022691"/>
    </source>
</evidence>
<dbReference type="PROSITE" id="PS51686">
    <property type="entry name" value="SAM_MT_RSMB_NOP"/>
    <property type="match status" value="1"/>
</dbReference>
<feature type="binding site" evidence="5">
    <location>
        <begin position="236"/>
        <end position="242"/>
    </location>
    <ligand>
        <name>S-adenosyl-L-methionine</name>
        <dbReference type="ChEBI" id="CHEBI:59789"/>
    </ligand>
</feature>
<dbReference type="InterPro" id="IPR049560">
    <property type="entry name" value="MeTrfase_RsmB-F_NOP2_cat"/>
</dbReference>
<sequence length="658" mass="72099">MSLYYETAAILTRPSTGGSLKTRIYGNKSLKSPPAQVYALAFESSKWSAILKEVVENSQLLQHERKLTPAVAILLVHDLLLAKKGISLPPSHGLRVAVERHKARLQAEFTKARIRRKCPTLDALKAAVEAQLGPVHPRWVRVNVIKTTVDDQLATTFRGFEVVPGIDEVIASAGMEKKVLCLDPHVPNLLAVSPGVDLTKTDAYKAGEIILQDKASCFPAYLLDPRTEDGDIIDACSAPGNKTTHLAAVLHPRRGFAAGQKRKQRIFAFEKDPERAKTLEKMVAMAGADRDVVIRGGQDFLKVDPYAPEYAHVGALLLDPSCSGTGIVGRDDAPEFHLPSVPSQGKNAKSNPKKRKHQTTASGFPQPSSSNPNITVADDNGNTTVLSSPATFKARLASLAAFQLAIIQHAMKFPAATKITYSTCSIHAAENEAVVAAAVSSPIARARGWRVLRREEMVRGMKEWPVRGDKDAYIEEVEGNERGEKRVKQIGTGGKKDIRRLTDEEIEACIRTVRGDGKGTMGFFVACFVRDRDSGDNDDDGPYLRDENGRIIRDENGIPTLKATGQKAVDFEALRRAREEEEDDGEEEPMIKSLSNPDDDDGEGPFLRDEHGRIVRGQDGMPVLKQGAGRGNDDGGREDDEDDKDDEEEEDEWDGFDD</sequence>
<feature type="active site" description="Nucleophile" evidence="5">
    <location>
        <position position="424"/>
    </location>
</feature>
<evidence type="ECO:0000256" key="5">
    <source>
        <dbReference type="PROSITE-ProRule" id="PRU01023"/>
    </source>
</evidence>
<feature type="binding site" evidence="5">
    <location>
        <position position="299"/>
    </location>
    <ligand>
        <name>S-adenosyl-L-methionine</name>
        <dbReference type="ChEBI" id="CHEBI:59789"/>
    </ligand>
</feature>
<dbReference type="Pfam" id="PF21148">
    <property type="entry name" value="NSUN5_fdxn-like"/>
    <property type="match status" value="1"/>
</dbReference>
<keyword evidence="4 5" id="KW-0694">RNA-binding</keyword>